<reference evidence="2" key="3">
    <citation type="submission" date="2022-06" db="UniProtKB">
        <authorList>
            <consortium name="EnsemblPlants"/>
        </authorList>
    </citation>
    <scope>IDENTIFICATION</scope>
</reference>
<dbReference type="Proteomes" id="UP000015106">
    <property type="component" value="Chromosome 2"/>
</dbReference>
<keyword evidence="3" id="KW-1185">Reference proteome</keyword>
<sequence length="129" mass="14208">MADLSQCRPVLASKVKSRALPLHLEPTWLSRASCLYSQPRETSSNSVLEDSIVSVDPPWVLSCPSSTSSAPLERCCRHKLRSGETYAPPAAFESPWPWSGRCSSSIQGKPSQACSYSSSSLPWRRSTRH</sequence>
<protein>
    <submittedName>
        <fullName evidence="2">Uncharacterized protein</fullName>
    </submittedName>
</protein>
<dbReference type="AlphaFoldDB" id="A0A8R7PCP2"/>
<dbReference type="EnsemblPlants" id="TuG1812G0200001962.01.T01">
    <property type="protein sequence ID" value="TuG1812G0200001962.01.T01.cds431263"/>
    <property type="gene ID" value="TuG1812G0200001962.01"/>
</dbReference>
<accession>A0A8R7PCP2</accession>
<proteinExistence type="predicted"/>
<evidence type="ECO:0000313" key="3">
    <source>
        <dbReference type="Proteomes" id="UP000015106"/>
    </source>
</evidence>
<reference evidence="3" key="1">
    <citation type="journal article" date="2013" name="Nature">
        <title>Draft genome of the wheat A-genome progenitor Triticum urartu.</title>
        <authorList>
            <person name="Ling H.Q."/>
            <person name="Zhao S."/>
            <person name="Liu D."/>
            <person name="Wang J."/>
            <person name="Sun H."/>
            <person name="Zhang C."/>
            <person name="Fan H."/>
            <person name="Li D."/>
            <person name="Dong L."/>
            <person name="Tao Y."/>
            <person name="Gao C."/>
            <person name="Wu H."/>
            <person name="Li Y."/>
            <person name="Cui Y."/>
            <person name="Guo X."/>
            <person name="Zheng S."/>
            <person name="Wang B."/>
            <person name="Yu K."/>
            <person name="Liang Q."/>
            <person name="Yang W."/>
            <person name="Lou X."/>
            <person name="Chen J."/>
            <person name="Feng M."/>
            <person name="Jian J."/>
            <person name="Zhang X."/>
            <person name="Luo G."/>
            <person name="Jiang Y."/>
            <person name="Liu J."/>
            <person name="Wang Z."/>
            <person name="Sha Y."/>
            <person name="Zhang B."/>
            <person name="Wu H."/>
            <person name="Tang D."/>
            <person name="Shen Q."/>
            <person name="Xue P."/>
            <person name="Zou S."/>
            <person name="Wang X."/>
            <person name="Liu X."/>
            <person name="Wang F."/>
            <person name="Yang Y."/>
            <person name="An X."/>
            <person name="Dong Z."/>
            <person name="Zhang K."/>
            <person name="Zhang X."/>
            <person name="Luo M.C."/>
            <person name="Dvorak J."/>
            <person name="Tong Y."/>
            <person name="Wang J."/>
            <person name="Yang H."/>
            <person name="Li Z."/>
            <person name="Wang D."/>
            <person name="Zhang A."/>
            <person name="Wang J."/>
        </authorList>
    </citation>
    <scope>NUCLEOTIDE SEQUENCE</scope>
    <source>
        <strain evidence="3">cv. G1812</strain>
    </source>
</reference>
<reference evidence="2" key="2">
    <citation type="submission" date="2018-03" db="EMBL/GenBank/DDBJ databases">
        <title>The Triticum urartu genome reveals the dynamic nature of wheat genome evolution.</title>
        <authorList>
            <person name="Ling H."/>
            <person name="Ma B."/>
            <person name="Shi X."/>
            <person name="Liu H."/>
            <person name="Dong L."/>
            <person name="Sun H."/>
            <person name="Cao Y."/>
            <person name="Gao Q."/>
            <person name="Zheng S."/>
            <person name="Li Y."/>
            <person name="Yu Y."/>
            <person name="Du H."/>
            <person name="Qi M."/>
            <person name="Li Y."/>
            <person name="Yu H."/>
            <person name="Cui Y."/>
            <person name="Wang N."/>
            <person name="Chen C."/>
            <person name="Wu H."/>
            <person name="Zhao Y."/>
            <person name="Zhang J."/>
            <person name="Li Y."/>
            <person name="Zhou W."/>
            <person name="Zhang B."/>
            <person name="Hu W."/>
            <person name="Eijk M."/>
            <person name="Tang J."/>
            <person name="Witsenboer H."/>
            <person name="Zhao S."/>
            <person name="Li Z."/>
            <person name="Zhang A."/>
            <person name="Wang D."/>
            <person name="Liang C."/>
        </authorList>
    </citation>
    <scope>NUCLEOTIDE SEQUENCE [LARGE SCALE GENOMIC DNA]</scope>
    <source>
        <strain evidence="2">cv. G1812</strain>
    </source>
</reference>
<organism evidence="2 3">
    <name type="scientific">Triticum urartu</name>
    <name type="common">Red wild einkorn</name>
    <name type="synonym">Crithodium urartu</name>
    <dbReference type="NCBI Taxonomy" id="4572"/>
    <lineage>
        <taxon>Eukaryota</taxon>
        <taxon>Viridiplantae</taxon>
        <taxon>Streptophyta</taxon>
        <taxon>Embryophyta</taxon>
        <taxon>Tracheophyta</taxon>
        <taxon>Spermatophyta</taxon>
        <taxon>Magnoliopsida</taxon>
        <taxon>Liliopsida</taxon>
        <taxon>Poales</taxon>
        <taxon>Poaceae</taxon>
        <taxon>BOP clade</taxon>
        <taxon>Pooideae</taxon>
        <taxon>Triticodae</taxon>
        <taxon>Triticeae</taxon>
        <taxon>Triticinae</taxon>
        <taxon>Triticum</taxon>
    </lineage>
</organism>
<evidence type="ECO:0000256" key="1">
    <source>
        <dbReference type="SAM" id="MobiDB-lite"/>
    </source>
</evidence>
<name>A0A8R7PCP2_TRIUA</name>
<dbReference type="Gramene" id="TuG1812G0200001962.01.T01">
    <property type="protein sequence ID" value="TuG1812G0200001962.01.T01.cds431263"/>
    <property type="gene ID" value="TuG1812G0200001962.01"/>
</dbReference>
<feature type="compositionally biased region" description="Polar residues" evidence="1">
    <location>
        <begin position="101"/>
        <end position="114"/>
    </location>
</feature>
<feature type="region of interest" description="Disordered" evidence="1">
    <location>
        <begin position="87"/>
        <end position="129"/>
    </location>
</feature>
<evidence type="ECO:0000313" key="2">
    <source>
        <dbReference type="EnsemblPlants" id="TuG1812G0200001962.01.T01.cds431263"/>
    </source>
</evidence>